<dbReference type="Proteomes" id="UP000824005">
    <property type="component" value="Unassembled WGS sequence"/>
</dbReference>
<organism evidence="2 3">
    <name type="scientific">Candidatus Agrococcus pullicola</name>
    <dbReference type="NCBI Taxonomy" id="2838429"/>
    <lineage>
        <taxon>Bacteria</taxon>
        <taxon>Bacillati</taxon>
        <taxon>Actinomycetota</taxon>
        <taxon>Actinomycetes</taxon>
        <taxon>Micrococcales</taxon>
        <taxon>Microbacteriaceae</taxon>
        <taxon>Agrococcus</taxon>
    </lineage>
</organism>
<feature type="chain" id="PRO_5039020998" evidence="1">
    <location>
        <begin position="29"/>
        <end position="379"/>
    </location>
</feature>
<evidence type="ECO:0000313" key="2">
    <source>
        <dbReference type="EMBL" id="HIY66533.1"/>
    </source>
</evidence>
<gene>
    <name evidence="2" type="ORF">H9830_09680</name>
</gene>
<evidence type="ECO:0000256" key="1">
    <source>
        <dbReference type="SAM" id="SignalP"/>
    </source>
</evidence>
<proteinExistence type="predicted"/>
<dbReference type="AlphaFoldDB" id="A0A9D1YVK8"/>
<comment type="caution">
    <text evidence="2">The sequence shown here is derived from an EMBL/GenBank/DDBJ whole genome shotgun (WGS) entry which is preliminary data.</text>
</comment>
<dbReference type="PROSITE" id="PS51257">
    <property type="entry name" value="PROKAR_LIPOPROTEIN"/>
    <property type="match status" value="1"/>
</dbReference>
<evidence type="ECO:0000313" key="3">
    <source>
        <dbReference type="Proteomes" id="UP000824005"/>
    </source>
</evidence>
<sequence length="379" mass="39494">MKLGTRSKAVLAGTLALGLGCIAAPAMAQEERISFDLAETTFAEGDWGNGVEFTVSFDVPETLDIHVVDLEVSVQDAEGAGLVGFTEAEEQADGTWTGTVVPEAPPVAPDADGFPIYTANALFSWTDGVAAGEREPASAVELTITEDAAEHPAPDLSVSSDVFTTDSWGDGIEATLTLGEGVTPDDVYDVVFYLYEVTGEDFEVIAEDFLWGDEAQDGSYAITLQPEGAPAIAEDEDGPYYALSALYGIAEDGEWSFEDVLSNDVELFVIDPELDITGPSEASASELADGVDIALFGFQPEEPIEINYSIEGEIIHEDAAVAGINGRTAGVASIEGAAAGEVYTITASGAFGSVALEITVSGGIDAQDPTPPQQVDTGL</sequence>
<name>A0A9D1YVK8_9MICO</name>
<dbReference type="EMBL" id="DXDC01000294">
    <property type="protein sequence ID" value="HIY66533.1"/>
    <property type="molecule type" value="Genomic_DNA"/>
</dbReference>
<accession>A0A9D1YVK8</accession>
<reference evidence="2" key="2">
    <citation type="submission" date="2021-04" db="EMBL/GenBank/DDBJ databases">
        <authorList>
            <person name="Gilroy R."/>
        </authorList>
    </citation>
    <scope>NUCLEOTIDE SEQUENCE</scope>
    <source>
        <strain evidence="2">ChiGjej1B1-98</strain>
    </source>
</reference>
<feature type="signal peptide" evidence="1">
    <location>
        <begin position="1"/>
        <end position="28"/>
    </location>
</feature>
<reference evidence="2" key="1">
    <citation type="journal article" date="2021" name="PeerJ">
        <title>Extensive microbial diversity within the chicken gut microbiome revealed by metagenomics and culture.</title>
        <authorList>
            <person name="Gilroy R."/>
            <person name="Ravi A."/>
            <person name="Getino M."/>
            <person name="Pursley I."/>
            <person name="Horton D.L."/>
            <person name="Alikhan N.F."/>
            <person name="Baker D."/>
            <person name="Gharbi K."/>
            <person name="Hall N."/>
            <person name="Watson M."/>
            <person name="Adriaenssens E.M."/>
            <person name="Foster-Nyarko E."/>
            <person name="Jarju S."/>
            <person name="Secka A."/>
            <person name="Antonio M."/>
            <person name="Oren A."/>
            <person name="Chaudhuri R.R."/>
            <person name="La Ragione R."/>
            <person name="Hildebrand F."/>
            <person name="Pallen M.J."/>
        </authorList>
    </citation>
    <scope>NUCLEOTIDE SEQUENCE</scope>
    <source>
        <strain evidence="2">ChiGjej1B1-98</strain>
    </source>
</reference>
<protein>
    <submittedName>
        <fullName evidence="2">Uncharacterized protein</fullName>
    </submittedName>
</protein>
<keyword evidence="1" id="KW-0732">Signal</keyword>